<evidence type="ECO:0008006" key="4">
    <source>
        <dbReference type="Google" id="ProtNLM"/>
    </source>
</evidence>
<feature type="compositionally biased region" description="Polar residues" evidence="1">
    <location>
        <begin position="55"/>
        <end position="87"/>
    </location>
</feature>
<sequence>MAARKRRRTYTFMSEMPRSTQENNENQEVDTNVSVQTPTEHNQDTGSVPTLLGGDSSQELNRNNNTTDASVQSSLGSRGPGSSTSNDVRNKRRGPAFGYQEVDTDVSVQTSTEYNQDTHVAQTQLGDSSQELNCNNATDGSVQSSLASSGSGSSTSNDVRKRGRGPALGYQGKEKINIIFNERMQPIGDSSTDLANLLGGIAKCGARAPLNVVSWKLMPETNLELMWRDVKHKTDAPEGYKETCLKLIGGHWKKWKSRVKHDFFTPNKDDPEKLLTTPSDTRVNPEQWPDLVNYWQRDDVQAQSLKNSNNRKKLEFLPRTGRTSHANVREEMKANKEDLCRANVFIKMRSTKDGTIPDEDTQIVVDRMKQKLNEVPQSDQTDSFKEQVFIDLVGPDGHGSVKTFGGVVSTRDVFGAHSSSRNTISSEAIERMVQAQVDAQLETKVAERVADLVEEQAAQIDAKVA</sequence>
<comment type="caution">
    <text evidence="2">The sequence shown here is derived from an EMBL/GenBank/DDBJ whole genome shotgun (WGS) entry which is preliminary data.</text>
</comment>
<dbReference type="InterPro" id="IPR004252">
    <property type="entry name" value="Probable_transposase_24"/>
</dbReference>
<dbReference type="Pfam" id="PF03004">
    <property type="entry name" value="Transposase_24"/>
    <property type="match status" value="1"/>
</dbReference>
<feature type="compositionally biased region" description="Polar residues" evidence="1">
    <location>
        <begin position="17"/>
        <end position="48"/>
    </location>
</feature>
<keyword evidence="3" id="KW-1185">Reference proteome</keyword>
<organism evidence="2 3">
    <name type="scientific">Artemisia annua</name>
    <name type="common">Sweet wormwood</name>
    <dbReference type="NCBI Taxonomy" id="35608"/>
    <lineage>
        <taxon>Eukaryota</taxon>
        <taxon>Viridiplantae</taxon>
        <taxon>Streptophyta</taxon>
        <taxon>Embryophyta</taxon>
        <taxon>Tracheophyta</taxon>
        <taxon>Spermatophyta</taxon>
        <taxon>Magnoliopsida</taxon>
        <taxon>eudicotyledons</taxon>
        <taxon>Gunneridae</taxon>
        <taxon>Pentapetalae</taxon>
        <taxon>asterids</taxon>
        <taxon>campanulids</taxon>
        <taxon>Asterales</taxon>
        <taxon>Asteraceae</taxon>
        <taxon>Asteroideae</taxon>
        <taxon>Anthemideae</taxon>
        <taxon>Artemisiinae</taxon>
        <taxon>Artemisia</taxon>
    </lineage>
</organism>
<protein>
    <recommendedName>
        <fullName evidence="4">Transposase, Ptta/En/Spm</fullName>
    </recommendedName>
</protein>
<dbReference type="STRING" id="35608.A0A2U1KIV2"/>
<dbReference type="EMBL" id="PKPP01017950">
    <property type="protein sequence ID" value="PWA36593.1"/>
    <property type="molecule type" value="Genomic_DNA"/>
</dbReference>
<evidence type="ECO:0000313" key="2">
    <source>
        <dbReference type="EMBL" id="PWA36593.1"/>
    </source>
</evidence>
<evidence type="ECO:0000256" key="1">
    <source>
        <dbReference type="SAM" id="MobiDB-lite"/>
    </source>
</evidence>
<dbReference type="PANTHER" id="PTHR33144:SF45">
    <property type="entry name" value="TRANSPOSASE TNP1_EN_SPM-LIKE DOMAIN-CONTAINING PROTEIN"/>
    <property type="match status" value="1"/>
</dbReference>
<feature type="region of interest" description="Disordered" evidence="1">
    <location>
        <begin position="1"/>
        <end position="105"/>
    </location>
</feature>
<dbReference type="OrthoDB" id="1742375at2759"/>
<dbReference type="AlphaFoldDB" id="A0A2U1KIV2"/>
<feature type="region of interest" description="Disordered" evidence="1">
    <location>
        <begin position="124"/>
        <end position="169"/>
    </location>
</feature>
<feature type="compositionally biased region" description="Polar residues" evidence="1">
    <location>
        <begin position="124"/>
        <end position="139"/>
    </location>
</feature>
<gene>
    <name evidence="2" type="ORF">CTI12_AA602930</name>
</gene>
<dbReference type="PANTHER" id="PTHR33144">
    <property type="entry name" value="OS10G0409366 PROTEIN-RELATED"/>
    <property type="match status" value="1"/>
</dbReference>
<accession>A0A2U1KIV2</accession>
<reference evidence="2 3" key="1">
    <citation type="journal article" date="2018" name="Mol. Plant">
        <title>The genome of Artemisia annua provides insight into the evolution of Asteraceae family and artemisinin biosynthesis.</title>
        <authorList>
            <person name="Shen Q."/>
            <person name="Zhang L."/>
            <person name="Liao Z."/>
            <person name="Wang S."/>
            <person name="Yan T."/>
            <person name="Shi P."/>
            <person name="Liu M."/>
            <person name="Fu X."/>
            <person name="Pan Q."/>
            <person name="Wang Y."/>
            <person name="Lv Z."/>
            <person name="Lu X."/>
            <person name="Zhang F."/>
            <person name="Jiang W."/>
            <person name="Ma Y."/>
            <person name="Chen M."/>
            <person name="Hao X."/>
            <person name="Li L."/>
            <person name="Tang Y."/>
            <person name="Lv G."/>
            <person name="Zhou Y."/>
            <person name="Sun X."/>
            <person name="Brodelius P.E."/>
            <person name="Rose J.K.C."/>
            <person name="Tang K."/>
        </authorList>
    </citation>
    <scope>NUCLEOTIDE SEQUENCE [LARGE SCALE GENOMIC DNA]</scope>
    <source>
        <strain evidence="3">cv. Huhao1</strain>
        <tissue evidence="2">Leaf</tissue>
    </source>
</reference>
<dbReference type="Proteomes" id="UP000245207">
    <property type="component" value="Unassembled WGS sequence"/>
</dbReference>
<name>A0A2U1KIV2_ARTAN</name>
<evidence type="ECO:0000313" key="3">
    <source>
        <dbReference type="Proteomes" id="UP000245207"/>
    </source>
</evidence>
<feature type="compositionally biased region" description="Low complexity" evidence="1">
    <location>
        <begin position="140"/>
        <end position="156"/>
    </location>
</feature>
<proteinExistence type="predicted"/>